<dbReference type="GO" id="GO:0006351">
    <property type="term" value="P:DNA-templated transcription"/>
    <property type="evidence" value="ECO:0007669"/>
    <property type="project" value="InterPro"/>
</dbReference>
<dbReference type="GO" id="GO:0003677">
    <property type="term" value="F:DNA binding"/>
    <property type="evidence" value="ECO:0007669"/>
    <property type="project" value="InterPro"/>
</dbReference>
<gene>
    <name evidence="11" type="primary">rpoC</name>
</gene>
<dbReference type="InterPro" id="IPR042102">
    <property type="entry name" value="RNA_pol_Rpb1_3_sf"/>
</dbReference>
<dbReference type="Gene3D" id="1.10.132.30">
    <property type="match status" value="1"/>
</dbReference>
<dbReference type="InterPro" id="IPR007066">
    <property type="entry name" value="RNA_pol_Rpb1_3"/>
</dbReference>
<dbReference type="SUPFAM" id="SSF64484">
    <property type="entry name" value="beta and beta-prime subunits of DNA dependent RNA-polymerase"/>
    <property type="match status" value="1"/>
</dbReference>
<feature type="compositionally biased region" description="Basic and acidic residues" evidence="9">
    <location>
        <begin position="2134"/>
        <end position="2166"/>
    </location>
</feature>
<comment type="catalytic activity">
    <reaction evidence="8">
        <text>RNA(n) + a ribonucleoside 5'-triphosphate = RNA(n+1) + diphosphate</text>
        <dbReference type="Rhea" id="RHEA:21248"/>
        <dbReference type="Rhea" id="RHEA-COMP:14527"/>
        <dbReference type="Rhea" id="RHEA-COMP:17342"/>
        <dbReference type="ChEBI" id="CHEBI:33019"/>
        <dbReference type="ChEBI" id="CHEBI:61557"/>
        <dbReference type="ChEBI" id="CHEBI:140395"/>
        <dbReference type="EC" id="2.7.7.6"/>
    </reaction>
</comment>
<dbReference type="InterPro" id="IPR000722">
    <property type="entry name" value="RNA_pol_asu"/>
</dbReference>
<dbReference type="InterPro" id="IPR045867">
    <property type="entry name" value="DNA-dir_RpoC_beta_prime"/>
</dbReference>
<evidence type="ECO:0000256" key="4">
    <source>
        <dbReference type="ARBA" id="ARBA00022679"/>
    </source>
</evidence>
<dbReference type="GO" id="GO:0046872">
    <property type="term" value="F:metal ion binding"/>
    <property type="evidence" value="ECO:0007669"/>
    <property type="project" value="UniProtKB-KW"/>
</dbReference>
<evidence type="ECO:0000256" key="2">
    <source>
        <dbReference type="ARBA" id="ARBA00012418"/>
    </source>
</evidence>
<keyword evidence="7" id="KW-0804">Transcription</keyword>
<dbReference type="GO" id="GO:0003899">
    <property type="term" value="F:DNA-directed RNA polymerase activity"/>
    <property type="evidence" value="ECO:0007669"/>
    <property type="project" value="UniProtKB-EC"/>
</dbReference>
<evidence type="ECO:0000259" key="10">
    <source>
        <dbReference type="SMART" id="SM00663"/>
    </source>
</evidence>
<dbReference type="Gene3D" id="1.10.274.100">
    <property type="entry name" value="RNA polymerase Rpb1, domain 3"/>
    <property type="match status" value="2"/>
</dbReference>
<feature type="region of interest" description="Disordered" evidence="9">
    <location>
        <begin position="2128"/>
        <end position="2166"/>
    </location>
</feature>
<keyword evidence="6" id="KW-0479">Metal-binding</keyword>
<name>M4QLA1_JAKLI</name>
<evidence type="ECO:0000256" key="6">
    <source>
        <dbReference type="ARBA" id="ARBA00022723"/>
    </source>
</evidence>
<evidence type="ECO:0000256" key="3">
    <source>
        <dbReference type="ARBA" id="ARBA00022478"/>
    </source>
</evidence>
<dbReference type="InterPro" id="IPR007081">
    <property type="entry name" value="RNA_pol_Rpb1_5"/>
</dbReference>
<dbReference type="Gene3D" id="1.10.1790.20">
    <property type="match status" value="1"/>
</dbReference>
<accession>M4QLA1</accession>
<evidence type="ECO:0000256" key="7">
    <source>
        <dbReference type="ARBA" id="ARBA00023163"/>
    </source>
</evidence>
<keyword evidence="11" id="KW-0496">Mitochondrion</keyword>
<dbReference type="InterPro" id="IPR038120">
    <property type="entry name" value="Rpb1_funnel_sf"/>
</dbReference>
<protein>
    <recommendedName>
        <fullName evidence="2">DNA-directed RNA polymerase</fullName>
        <ecNumber evidence="2">2.7.7.6</ecNumber>
    </recommendedName>
</protein>
<evidence type="ECO:0000256" key="5">
    <source>
        <dbReference type="ARBA" id="ARBA00022695"/>
    </source>
</evidence>
<dbReference type="SMART" id="SM00663">
    <property type="entry name" value="RPOLA_N"/>
    <property type="match status" value="1"/>
</dbReference>
<organism evidence="11">
    <name type="scientific">Jakoba libera</name>
    <name type="common">Flagellate</name>
    <name type="synonym">Cryptobia libera</name>
    <dbReference type="NCBI Taxonomy" id="143017"/>
    <lineage>
        <taxon>Eukaryota</taxon>
        <taxon>Discoba</taxon>
        <taxon>Jakobida</taxon>
        <taxon>Histionina</taxon>
        <taxon>Jakobidae</taxon>
        <taxon>Jakoba</taxon>
    </lineage>
</organism>
<proteinExistence type="predicted"/>
<sequence>MKTYLNLWRINREYSSSHGGSEETIKYDSIKTLPLLKSVTRLTFSDDLRQDIIQQVIRVKDYINSQNLSDEQRKSYEFLCQEYIKYDPTKQVEDHFLLTKDYTKKHFPGIAQDLLFLDDSFSTKLNLDDPNLVDEIESNYNTFGLILFPFPIPNSKYAHYFSFFCDEIEKEVVENYIAEISKHPDVNLSIKDYNSSFLSEMSNQEKLIKKSVMLYKKCCLLNLDNEIKKLLKRCSEYFDLLIKYEKELAQIKSQGNNQDEKQVKHVKHINYLMLIYRAYYETCYRKAIFFEKLLAKGLRPTDFFHVGIPVCNLNYRGIEEFTPGMKFAEYLRSLNSKMEYTDPLKEKSRHVKMAETIKRESFIKEMFHQVEGLSTTFKGVELGINEDSENILTWKFQSEKLKNKKEEMIFYETLKKDDRKKNLAGNKIINDASVNSKSFVEKKEENFEKFVGNTVDVKKAQKIISEKSTSTIETNHPDPSKKVMVSPVTKLLDVRITQKKTNVLTYYLNELVEENSLFLQWFGVPLEDYALLEMKLKYLRNLFKTEWSAVLPCEEREKLIKRLVPLHWQFFVDLNDSLEEVCYRAVFFEWYDKVEKAIERSWAEEKVIHGEFHAISQVIGEDDSDSLEKQELINLIRSFMNYSFCLETEKGTYHVPSFSITLKEKLKEMFDTGGKERKKGEEEKGWVQRTPILTTSILSKKLYRLINTYSQTLPFYLKYEQKLKRSSSKLDELLLHFSGPYGIKTSLTVFYVNYLSLANLLGLPMNLTFLPTKILTVEKLQEVPDDIQKKDQENPLFLNTKLIFSSEFPKIVQKNLKGLLSLETDKDGITRTKDNEPLDYVYSCLLFESQSYYKSPAWKRLLQDFWYTFVGKQGRFRGAMYSKRVDYSGRAVISSDPTLKLSECVIPSKVAAILFYPMVVQKLRGYFLKMMDEIAFTTEINKEEMLLSAQRLLSESKEENHLKEVQKDKVQIRKTIAKYSEKLHRLIDLSEEMYDLILNQKGVVKLPYKYKELMYFFLYHLDEKGEIGKEIKNVVEEWKIKEETQIQNHLVEKLLQHMRKGFLSDLTKQCHLLNLLERLSEAKEEINFFQDLLSTQEFYSYFNKLISKFYILLTRQPSLHRLSIQAFKPKLGSESAVIRLNPLVCPPFNADFDGDTMSISLLHTLEAQLEASVIMGNHNNLLTPGTSKVIISPTLDLLFGLYYLTQEKEDQNTPLYELQSTKDFYLVEKDLQAKKCTIWSCMKYQGQKTTVGRFLIYYLITQHFHLDFSIINCHFDKKKISILLGNIIQNYDTSCAGAVLDILHSLGSFWAYQSGLTVNFNDFIIPASKINLSKKLQDGIIRLRNSACQGLLSKDECHNMEDNLQDSMIAKVMKQLTEDVHYKSETRPGAYMLIDSGSRGSMNQLKQLCGIKGFVMGATGSIIPKPIMGNLREGLSQEEFYLSSIGGRKGIIDRALNTEHTGHLYRQLHYALKELSITGEDCGNHVGYPVGHCDEGLGEKSFLLDPKRFDHIAGRVLASDVYDPQDGSLLALRNDIITRPFIELFYQRHISSLFIRSPMTCGMPHGICQKCYGSDPTDLNHSKLIEKGYPIGVIAAQSMGEPATQLTMRTFHQGGSVEKKSTSSNNSFGTFSEVQGIVMYKDIFLEELDNDPSFENCGLQAIGRNMSYFSSIWIVDLLGQILQTSVIPYGADLFVEDGQFVEINTLLCDDSPSHKPIRVFATYSFIVLSITHFQEKENFMNPLLAGVISIKVPYICHQKGDLQFKISYITFLQGDQLFITEGDFITVGDMILQASCTNEKREQLITGYKRITSILACRNSVYKLPLAYFDGYISFTSYDFSHLTMELTSDVFCISSEDFLHFERMLETRDIQITKVDSPYERDNLSESYREESENSILCFLNKKFLIPNYEVPYLKVRHGSYVEEGWCMTESLDTIYLQDLIHFYGLEGAWESIGKQILSIYQESGVFFNQVHMECLVRQLTHIQVVDESMVSHLVDQDEGLLPAKGDKAKVRRMTMQSFLRLGISQLCRGEKSVFENSYTGMISLHDRIILHPAFFSAVSYDLFRYRMAKYITSGRFADTMKSLYNPDGNMFTGFPVAMGSSLLEKMEQQLPPDQLELDLKEALKSQSSIQENAKEKEKKKRNDQVDDQIDDKVDDKVGDKVDEK</sequence>
<evidence type="ECO:0000256" key="9">
    <source>
        <dbReference type="SAM" id="MobiDB-lite"/>
    </source>
</evidence>
<dbReference type="InterPro" id="IPR007083">
    <property type="entry name" value="RNA_pol_Rpb1_4"/>
</dbReference>
<keyword evidence="3" id="KW-0240">DNA-directed RNA polymerase</keyword>
<keyword evidence="4" id="KW-0808">Transferase</keyword>
<reference evidence="11" key="1">
    <citation type="journal article" date="2004" name="RNA">
        <title>Mitochondrial 3' tRNA editing in the jakobid Seculamonas ecuadoriensis: a novel mechanism and implications for tRNA processing.</title>
        <authorList>
            <person name="Leigh J."/>
            <person name="Lang B.F."/>
        </authorList>
    </citation>
    <scope>NUCLEOTIDE SEQUENCE</scope>
    <source>
        <strain evidence="11">ATCC 50422</strain>
    </source>
</reference>
<feature type="domain" description="RNA polymerase N-terminal" evidence="10">
    <location>
        <begin position="763"/>
        <end position="1205"/>
    </location>
</feature>
<dbReference type="PANTHER" id="PTHR19376">
    <property type="entry name" value="DNA-DIRECTED RNA POLYMERASE"/>
    <property type="match status" value="1"/>
</dbReference>
<dbReference type="Pfam" id="PF05000">
    <property type="entry name" value="RNA_pol_Rpb1_4"/>
    <property type="match status" value="1"/>
</dbReference>
<dbReference type="RefSeq" id="YP_007890729.1">
    <property type="nucleotide sequence ID" value="NC_021127.1"/>
</dbReference>
<dbReference type="Gene3D" id="2.40.40.20">
    <property type="match status" value="2"/>
</dbReference>
<geneLocation type="mitochondrion" evidence="11"/>
<dbReference type="GeneID" id="15333161"/>
<dbReference type="Pfam" id="PF04998">
    <property type="entry name" value="RNA_pol_Rpb1_5"/>
    <property type="match status" value="1"/>
</dbReference>
<dbReference type="Pfam" id="PF04983">
    <property type="entry name" value="RNA_pol_Rpb1_3"/>
    <property type="match status" value="1"/>
</dbReference>
<dbReference type="Pfam" id="PF00623">
    <property type="entry name" value="RNA_pol_Rpb1_2"/>
    <property type="match status" value="2"/>
</dbReference>
<keyword evidence="5" id="KW-0548">Nucleotidyltransferase</keyword>
<reference evidence="11" key="2">
    <citation type="journal article" date="2006" name="RNA">
        <title>Hybrid E. coli--Mitochondrial ribonuclease P RNAs are catalytically active.</title>
        <authorList>
            <person name="Seif E."/>
            <person name="Cadieux A."/>
            <person name="Lang B.F."/>
        </authorList>
    </citation>
    <scope>NUCLEOTIDE SEQUENCE</scope>
    <source>
        <strain evidence="11">ATCC 50422</strain>
    </source>
</reference>
<dbReference type="GO" id="GO:0000428">
    <property type="term" value="C:DNA-directed RNA polymerase complex"/>
    <property type="evidence" value="ECO:0007669"/>
    <property type="project" value="UniProtKB-KW"/>
</dbReference>
<reference evidence="11" key="3">
    <citation type="journal article" date="2013" name="Genome Biol. Evol.">
        <title>Strikingly bacteria-like and gene-rich mitochondrial genomes throughout jakobid protists.</title>
        <authorList>
            <person name="Burger G."/>
            <person name="Gray M.W."/>
            <person name="Forget L."/>
            <person name="Lang B.F."/>
        </authorList>
    </citation>
    <scope>NUCLEOTIDE SEQUENCE</scope>
    <source>
        <strain evidence="11">ATCC 50422</strain>
    </source>
</reference>
<evidence type="ECO:0000256" key="8">
    <source>
        <dbReference type="ARBA" id="ARBA00048552"/>
    </source>
</evidence>
<dbReference type="PANTHER" id="PTHR19376:SF54">
    <property type="entry name" value="DNA-DIRECTED RNA POLYMERASE SUBUNIT BETA"/>
    <property type="match status" value="1"/>
</dbReference>
<comment type="function">
    <text evidence="1">DNA-dependent RNA polymerase catalyzes the transcription of DNA into RNA using the four ribonucleoside triphosphates as substrates.</text>
</comment>
<dbReference type="EMBL" id="KC353355">
    <property type="protein sequence ID" value="AGH24223.1"/>
    <property type="molecule type" value="Genomic_DNA"/>
</dbReference>
<evidence type="ECO:0000313" key="11">
    <source>
        <dbReference type="EMBL" id="AGH24223.1"/>
    </source>
</evidence>
<dbReference type="Gene3D" id="2.40.50.100">
    <property type="match status" value="1"/>
</dbReference>
<dbReference type="EC" id="2.7.7.6" evidence="2"/>
<evidence type="ECO:0000256" key="1">
    <source>
        <dbReference type="ARBA" id="ARBA00004026"/>
    </source>
</evidence>
<dbReference type="InterPro" id="IPR006592">
    <property type="entry name" value="RNA_pol_N"/>
</dbReference>